<dbReference type="Proteomes" id="UP000219281">
    <property type="component" value="Unassembled WGS sequence"/>
</dbReference>
<name>A0A286A706_9SPHI</name>
<dbReference type="RefSeq" id="WP_097132475.1">
    <property type="nucleotide sequence ID" value="NZ_OCMT01000003.1"/>
</dbReference>
<accession>A0A286A706</accession>
<reference evidence="2" key="1">
    <citation type="submission" date="2017-09" db="EMBL/GenBank/DDBJ databases">
        <authorList>
            <person name="Varghese N."/>
            <person name="Submissions S."/>
        </authorList>
    </citation>
    <scope>NUCLEOTIDE SEQUENCE [LARGE SCALE GENOMIC DNA]</scope>
    <source>
        <strain evidence="2">CGMCC 1.12803</strain>
    </source>
</reference>
<proteinExistence type="predicted"/>
<organism evidence="1 2">
    <name type="scientific">Pedobacter xixiisoli</name>
    <dbReference type="NCBI Taxonomy" id="1476464"/>
    <lineage>
        <taxon>Bacteria</taxon>
        <taxon>Pseudomonadati</taxon>
        <taxon>Bacteroidota</taxon>
        <taxon>Sphingobacteriia</taxon>
        <taxon>Sphingobacteriales</taxon>
        <taxon>Sphingobacteriaceae</taxon>
        <taxon>Pedobacter</taxon>
    </lineage>
</organism>
<sequence>MKKDFPIVLIAGDTFLFDIEKIALIDKDNPRNEIYFDTMTDHRSHYEFEYNKAAKNHSYMKTKDQFFAMMDGVEDPSPAFVVNIPRIGVIDPEGMCSKYNCTPEDIAFKTDFEIMVDQEVFNERMRGVPVTIDLGDKRYEVDVLNNWLTAVNGDDKIELNQFQHDYFMEEEGFFRLFYDTKKGAVQDPLRNGWQLDHENVLIVEVPALRELDPVGCNFLRGTNPRFALLYADLKMQHTAKQVPLETNKIGRKAIEKTTVENRAKPKKNNRKRLRSNGL</sequence>
<keyword evidence="2" id="KW-1185">Reference proteome</keyword>
<dbReference type="OrthoDB" id="771660at2"/>
<protein>
    <submittedName>
        <fullName evidence="1">Uncharacterized protein</fullName>
    </submittedName>
</protein>
<evidence type="ECO:0000313" key="2">
    <source>
        <dbReference type="Proteomes" id="UP000219281"/>
    </source>
</evidence>
<gene>
    <name evidence="1" type="ORF">SAMN06297358_2633</name>
</gene>
<dbReference type="AlphaFoldDB" id="A0A286A706"/>
<evidence type="ECO:0000313" key="1">
    <source>
        <dbReference type="EMBL" id="SOD17679.1"/>
    </source>
</evidence>
<dbReference type="EMBL" id="OCMT01000003">
    <property type="protein sequence ID" value="SOD17679.1"/>
    <property type="molecule type" value="Genomic_DNA"/>
</dbReference>